<keyword evidence="7" id="KW-0407">Ion channel</keyword>
<comment type="caution">
    <text evidence="13">The sequence shown here is derived from an EMBL/GenBank/DDBJ whole genome shotgun (WGS) entry which is preliminary data.</text>
</comment>
<dbReference type="EMBL" id="NHOQ01000483">
    <property type="protein sequence ID" value="PWA29909.1"/>
    <property type="molecule type" value="Genomic_DNA"/>
</dbReference>
<evidence type="ECO:0000256" key="9">
    <source>
        <dbReference type="SAM" id="Phobius"/>
    </source>
</evidence>
<comment type="subcellular location">
    <subcellularLocation>
        <location evidence="1">Membrane</location>
        <topology evidence="1">Multi-pass membrane protein</topology>
    </subcellularLocation>
</comment>
<feature type="transmembrane region" description="Helical" evidence="9">
    <location>
        <begin position="1062"/>
        <end position="1084"/>
    </location>
</feature>
<evidence type="ECO:0008006" key="15">
    <source>
        <dbReference type="Google" id="ProtNLM"/>
    </source>
</evidence>
<evidence type="ECO:0000259" key="12">
    <source>
        <dbReference type="Pfam" id="PF25508"/>
    </source>
</evidence>
<reference evidence="13 14" key="1">
    <citation type="journal article" date="2018" name="G3 (Bethesda)">
        <title>A High-Quality Reference Genome for the Invasive Mosquitofish Gambusia affinis Using a Chicago Library.</title>
        <authorList>
            <person name="Hoffberg S.L."/>
            <person name="Troendle N.J."/>
            <person name="Glenn T.C."/>
            <person name="Mahmud O."/>
            <person name="Louha S."/>
            <person name="Chalopin D."/>
            <person name="Bennetzen J.L."/>
            <person name="Mauricio R."/>
        </authorList>
    </citation>
    <scope>NUCLEOTIDE SEQUENCE [LARGE SCALE GENOMIC DNA]</scope>
    <source>
        <strain evidence="13">NE01/NJP1002.9</strain>
        <tissue evidence="13">Muscle</tissue>
    </source>
</reference>
<dbReference type="Proteomes" id="UP000250572">
    <property type="component" value="Unassembled WGS sequence"/>
</dbReference>
<accession>A0A315W292</accession>
<dbReference type="Pfam" id="PF25508">
    <property type="entry name" value="TRPM2"/>
    <property type="match status" value="1"/>
</dbReference>
<dbReference type="InterPro" id="IPR050927">
    <property type="entry name" value="TRPM"/>
</dbReference>
<dbReference type="GO" id="GO:0005227">
    <property type="term" value="F:calcium-activated cation channel activity"/>
    <property type="evidence" value="ECO:0007669"/>
    <property type="project" value="TreeGrafter"/>
</dbReference>
<dbReference type="GO" id="GO:0005886">
    <property type="term" value="C:plasma membrane"/>
    <property type="evidence" value="ECO:0007669"/>
    <property type="project" value="TreeGrafter"/>
</dbReference>
<evidence type="ECO:0000256" key="2">
    <source>
        <dbReference type="ARBA" id="ARBA00022448"/>
    </source>
</evidence>
<dbReference type="STRING" id="33528.ENSGAFP00000005250"/>
<name>A0A315W292_GAMAF</name>
<keyword evidence="5" id="KW-0406">Ion transport</keyword>
<proteinExistence type="predicted"/>
<evidence type="ECO:0000313" key="14">
    <source>
        <dbReference type="Proteomes" id="UP000250572"/>
    </source>
</evidence>
<evidence type="ECO:0000256" key="7">
    <source>
        <dbReference type="ARBA" id="ARBA00023303"/>
    </source>
</evidence>
<dbReference type="AlphaFoldDB" id="A0A315W292"/>
<keyword evidence="6 9" id="KW-0472">Membrane</keyword>
<feature type="transmembrane region" description="Helical" evidence="9">
    <location>
        <begin position="832"/>
        <end position="857"/>
    </location>
</feature>
<feature type="domain" description="Ion transport" evidence="10">
    <location>
        <begin position="847"/>
        <end position="1098"/>
    </location>
</feature>
<evidence type="ECO:0000313" key="13">
    <source>
        <dbReference type="EMBL" id="PWA29909.1"/>
    </source>
</evidence>
<evidence type="ECO:0000256" key="4">
    <source>
        <dbReference type="ARBA" id="ARBA00022989"/>
    </source>
</evidence>
<keyword evidence="2" id="KW-0813">Transport</keyword>
<evidence type="ECO:0000256" key="5">
    <source>
        <dbReference type="ARBA" id="ARBA00023065"/>
    </source>
</evidence>
<feature type="region of interest" description="Disordered" evidence="8">
    <location>
        <begin position="1179"/>
        <end position="1198"/>
    </location>
</feature>
<evidence type="ECO:0000256" key="6">
    <source>
        <dbReference type="ARBA" id="ARBA00023136"/>
    </source>
</evidence>
<organism evidence="13 14">
    <name type="scientific">Gambusia affinis</name>
    <name type="common">Western mosquitofish</name>
    <name type="synonym">Heterandria affinis</name>
    <dbReference type="NCBI Taxonomy" id="33528"/>
    <lineage>
        <taxon>Eukaryota</taxon>
        <taxon>Metazoa</taxon>
        <taxon>Chordata</taxon>
        <taxon>Craniata</taxon>
        <taxon>Vertebrata</taxon>
        <taxon>Euteleostomi</taxon>
        <taxon>Actinopterygii</taxon>
        <taxon>Neopterygii</taxon>
        <taxon>Teleostei</taxon>
        <taxon>Neoteleostei</taxon>
        <taxon>Acanthomorphata</taxon>
        <taxon>Ovalentaria</taxon>
        <taxon>Atherinomorphae</taxon>
        <taxon>Cyprinodontiformes</taxon>
        <taxon>Poeciliidae</taxon>
        <taxon>Poeciliinae</taxon>
        <taxon>Gambusia</taxon>
    </lineage>
</organism>
<dbReference type="InterPro" id="IPR041491">
    <property type="entry name" value="TRPM_SLOG"/>
</dbReference>
<evidence type="ECO:0000259" key="11">
    <source>
        <dbReference type="Pfam" id="PF18139"/>
    </source>
</evidence>
<evidence type="ECO:0000259" key="10">
    <source>
        <dbReference type="Pfam" id="PF00520"/>
    </source>
</evidence>
<feature type="transmembrane region" description="Helical" evidence="9">
    <location>
        <begin position="942"/>
        <end position="960"/>
    </location>
</feature>
<gene>
    <name evidence="13" type="ORF">CCH79_00018945</name>
</gene>
<feature type="transmembrane region" description="Helical" evidence="9">
    <location>
        <begin position="917"/>
        <end position="936"/>
    </location>
</feature>
<dbReference type="Pfam" id="PF00520">
    <property type="entry name" value="Ion_trans"/>
    <property type="match status" value="1"/>
</dbReference>
<sequence>MDASLVRCSGHVPLGGGPREDYVSWLAWERLGISPEELEQALSIYQRRDLITVFHGEQEGSDDFDTILLKALSWIPKIIKKRVCTTFIENTLSNNGLCQCGGMRELHESVATGDSFGSAVVTQWDSQQHSSEYPTDAFGELEFAGAGRRQSHFLRLSCDTPPQVIYTLMTEHWGLPSPNLVVSVVGGEGHEKIKPWVRDILRKGLVRAAQSTGAWILTGGLKEGVSRCVGEVVKDHGATASTVSQKKVIAIGVTPWGLVHNRQQLVNAQGSFPARYFVQNTAHDTHCLDNSCQAFLLVDNGSIGQRGGETIFQLNLEDYISHQRTGIWGSGSIEIPVICMLVSGETRMLERIDASLKKATPWLVLAGSGKAADFITDLSAMVFSPTPPAANGEADKSVSTEFHDWVCEKARKHFPDEDELEKLVNTVTSKRLTSMASEYTEELKLAVAWNRVDIAKAELFNGDIQWKYEDLEDSMTDALINNKPQFVRLFCDNGLNILNYLTNNRLESLYRSLSDSLLAYILLQRRLSERQSLAGSQLSVDGAAPGAVETFHMEVNTGASAKDLSLFEVSRLLQDLLGDVCEPFYYGTLGLDPRMGTRRSLKQANKILQGECVYRNQCCLSPWAALFIWAVLQNRTEMAIYFWEMAGESVLSALGACKILRELSKLENDSESKLAMKQLAQRFEKLANDVFGECYQSSESLSFTLLKRKSPVWGGATCLAMATAADARLFFSHDGVQSLLSEIWWGDMERSTKVWKLILSFLLPPLIYTNLISFREPEEEIKRFPVHHIRDNDSVEGNDATVFSISDIIQNEEDMEELKTLKENLKGKWRQFWYAPVTSFLGNVLMYFLFLCLFAYVLLVDFKGPPPDGPSTLELVLYFWVFTLVCEEIRQTSLGGSSFLLQRMKTYIQDDWNKCDLTAILLFLLALICRMFPWSFNLGRAVMAIDYMVFTLRLIHIFAIHKQLGPKIIILRKMMKDVFFFLFFLGVWLMAYGVAHQALLFSYDPRSKWIFRRVFYRPFLHIFGQINIHEMDADKLEERTCTYNHSEIDAGAEPCLSTYANWLVVILLVVYLLFTNIVLVNLLIAMFSATFSKVQEHSDIYWKFQRYNLIVEYHYRPCLAPPFIIFSHLHILIKRHIRQIPSAKSQHFGEKWETMELQGRKASRLNTWEAGQKENLLSVQNKQQRESDSSRLQRTSVK</sequence>
<evidence type="ECO:0000256" key="8">
    <source>
        <dbReference type="SAM" id="MobiDB-lite"/>
    </source>
</evidence>
<evidence type="ECO:0000256" key="3">
    <source>
        <dbReference type="ARBA" id="ARBA00022692"/>
    </source>
</evidence>
<dbReference type="PANTHER" id="PTHR13800">
    <property type="entry name" value="TRANSIENT RECEPTOR POTENTIAL CATION CHANNEL, SUBFAMILY M, MEMBER 6"/>
    <property type="match status" value="1"/>
</dbReference>
<keyword evidence="14" id="KW-1185">Reference proteome</keyword>
<keyword evidence="3 9" id="KW-0812">Transmembrane</keyword>
<protein>
    <recommendedName>
        <fullName evidence="15">TRPM SLOG domain-containing protein</fullName>
    </recommendedName>
</protein>
<dbReference type="InterPro" id="IPR057366">
    <property type="entry name" value="TRPM-like"/>
</dbReference>
<evidence type="ECO:0000256" key="1">
    <source>
        <dbReference type="ARBA" id="ARBA00004141"/>
    </source>
</evidence>
<keyword evidence="4 9" id="KW-1133">Transmembrane helix</keyword>
<dbReference type="GO" id="GO:0099604">
    <property type="term" value="F:ligand-gated calcium channel activity"/>
    <property type="evidence" value="ECO:0007669"/>
    <property type="project" value="TreeGrafter"/>
</dbReference>
<feature type="transmembrane region" description="Helical" evidence="9">
    <location>
        <begin position="980"/>
        <end position="1003"/>
    </location>
</feature>
<dbReference type="Pfam" id="PF18139">
    <property type="entry name" value="LSDAT_euk"/>
    <property type="match status" value="1"/>
</dbReference>
<feature type="domain" description="TRPM SLOG" evidence="11">
    <location>
        <begin position="152"/>
        <end position="376"/>
    </location>
</feature>
<dbReference type="InterPro" id="IPR005821">
    <property type="entry name" value="Ion_trans_dom"/>
</dbReference>
<dbReference type="PANTHER" id="PTHR13800:SF6">
    <property type="entry name" value="TRANSIENT RECEPTOR POTENTIAL CATION CHANNEL SUBFAMILY M MEMBER 4"/>
    <property type="match status" value="1"/>
</dbReference>
<feature type="domain" description="TRPM-like" evidence="12">
    <location>
        <begin position="458"/>
        <end position="733"/>
    </location>
</feature>